<evidence type="ECO:0008006" key="5">
    <source>
        <dbReference type="Google" id="ProtNLM"/>
    </source>
</evidence>
<dbReference type="RefSeq" id="WP_092353060.1">
    <property type="nucleotide sequence ID" value="NZ_BLMI01000115.1"/>
</dbReference>
<dbReference type="AlphaFoldDB" id="A0A1I0DRW1"/>
<keyword evidence="3" id="KW-1185">Reference proteome</keyword>
<accession>A0A1I0DRW1</accession>
<gene>
    <name evidence="1" type="ORF">IMSAGC017_01010</name>
    <name evidence="2" type="ORF">SAMN04489758_10757</name>
</gene>
<protein>
    <recommendedName>
        <fullName evidence="5">Ribbon-helix-helix protein, copG family</fullName>
    </recommendedName>
</protein>
<dbReference type="InterPro" id="IPR046257">
    <property type="entry name" value="DUF6290"/>
</dbReference>
<evidence type="ECO:0000313" key="3">
    <source>
        <dbReference type="Proteomes" id="UP000198558"/>
    </source>
</evidence>
<organism evidence="2 3">
    <name type="scientific">Thomasclavelia cocleata</name>
    <dbReference type="NCBI Taxonomy" id="69824"/>
    <lineage>
        <taxon>Bacteria</taxon>
        <taxon>Bacillati</taxon>
        <taxon>Bacillota</taxon>
        <taxon>Erysipelotrichia</taxon>
        <taxon>Erysipelotrichales</taxon>
        <taxon>Coprobacillaceae</taxon>
        <taxon>Thomasclavelia</taxon>
    </lineage>
</organism>
<dbReference type="EMBL" id="FOIN01000007">
    <property type="protein sequence ID" value="SET35144.1"/>
    <property type="molecule type" value="Genomic_DNA"/>
</dbReference>
<dbReference type="Proteomes" id="UP000490821">
    <property type="component" value="Unassembled WGS sequence"/>
</dbReference>
<dbReference type="Proteomes" id="UP000198558">
    <property type="component" value="Unassembled WGS sequence"/>
</dbReference>
<dbReference type="OrthoDB" id="3267617at2"/>
<evidence type="ECO:0000313" key="1">
    <source>
        <dbReference type="EMBL" id="GFI40970.1"/>
    </source>
</evidence>
<proteinExistence type="predicted"/>
<evidence type="ECO:0000313" key="4">
    <source>
        <dbReference type="Proteomes" id="UP000490821"/>
    </source>
</evidence>
<dbReference type="GeneID" id="78287992"/>
<sequence>MSFSIRLNEEEEKLFRSYARFHGCSLGEALKKALLEKIEDEYDVALAEQAHKEYLNDSTTYSMDEVKKELGL</sequence>
<reference evidence="2" key="2">
    <citation type="submission" date="2016-10" db="EMBL/GenBank/DDBJ databases">
        <authorList>
            <person name="de Groot N.N."/>
        </authorList>
    </citation>
    <scope>NUCLEOTIDE SEQUENCE [LARGE SCALE GENOMIC DNA]</scope>
    <source>
        <strain evidence="2">DSM 1551</strain>
    </source>
</reference>
<dbReference type="NCBIfam" id="NF046040">
    <property type="entry name" value="RelB_antitoxin"/>
    <property type="match status" value="1"/>
</dbReference>
<name>A0A1I0DRW1_9FIRM</name>
<dbReference type="EMBL" id="BLMI01000115">
    <property type="protein sequence ID" value="GFI40970.1"/>
    <property type="molecule type" value="Genomic_DNA"/>
</dbReference>
<evidence type="ECO:0000313" key="2">
    <source>
        <dbReference type="EMBL" id="SET35144.1"/>
    </source>
</evidence>
<reference evidence="3" key="1">
    <citation type="submission" date="2016-10" db="EMBL/GenBank/DDBJ databases">
        <authorList>
            <person name="Varghese N."/>
            <person name="Submissions S."/>
        </authorList>
    </citation>
    <scope>NUCLEOTIDE SEQUENCE [LARGE SCALE GENOMIC DNA]</scope>
    <source>
        <strain evidence="3">DSM 1551</strain>
    </source>
</reference>
<dbReference type="Pfam" id="PF19807">
    <property type="entry name" value="DUF6290"/>
    <property type="match status" value="1"/>
</dbReference>
<reference evidence="1 4" key="3">
    <citation type="journal article" date="2020" name="Microbiome">
        <title>Single-cell genomics of uncultured bacteria reveals dietary fiber responders in the mouse gut microbiota.</title>
        <authorList>
            <person name="Chijiiwa R."/>
            <person name="Hosokawa M."/>
            <person name="Kogawa M."/>
            <person name="Nishikawa Y."/>
            <person name="Ide K."/>
            <person name="Sakanashi C."/>
            <person name="Takahashi K."/>
            <person name="Takeyama H."/>
        </authorList>
    </citation>
    <scope>NUCLEOTIDE SEQUENCE [LARGE SCALE GENOMIC DNA]</scope>
    <source>
        <strain evidence="1">IMSAGC_017</strain>
    </source>
</reference>